<evidence type="ECO:0000259" key="13">
    <source>
        <dbReference type="Pfam" id="PF00593"/>
    </source>
</evidence>
<evidence type="ECO:0000313" key="16">
    <source>
        <dbReference type="Proteomes" id="UP000538147"/>
    </source>
</evidence>
<dbReference type="GO" id="GO:0006826">
    <property type="term" value="P:iron ion transport"/>
    <property type="evidence" value="ECO:0007669"/>
    <property type="project" value="UniProtKB-KW"/>
</dbReference>
<dbReference type="Pfam" id="PF00593">
    <property type="entry name" value="TonB_dep_Rec_b-barrel"/>
    <property type="match status" value="1"/>
</dbReference>
<keyword evidence="5 11" id="KW-0812">Transmembrane</keyword>
<keyword evidence="9 11" id="KW-0472">Membrane</keyword>
<evidence type="ECO:0000256" key="6">
    <source>
        <dbReference type="ARBA" id="ARBA00023004"/>
    </source>
</evidence>
<dbReference type="PANTHER" id="PTHR32552">
    <property type="entry name" value="FERRICHROME IRON RECEPTOR-RELATED"/>
    <property type="match status" value="1"/>
</dbReference>
<evidence type="ECO:0000256" key="3">
    <source>
        <dbReference type="ARBA" id="ARBA00022452"/>
    </source>
</evidence>
<dbReference type="InterPro" id="IPR036942">
    <property type="entry name" value="Beta-barrel_TonB_sf"/>
</dbReference>
<evidence type="ECO:0000313" key="15">
    <source>
        <dbReference type="EMBL" id="MBB6229134.1"/>
    </source>
</evidence>
<keyword evidence="8 12" id="KW-0798">TonB box</keyword>
<dbReference type="PROSITE" id="PS52016">
    <property type="entry name" value="TONB_DEPENDENT_REC_3"/>
    <property type="match status" value="1"/>
</dbReference>
<dbReference type="AlphaFoldDB" id="A0A841L9B1"/>
<dbReference type="Gene3D" id="2.40.170.20">
    <property type="entry name" value="TonB-dependent receptor, beta-barrel domain"/>
    <property type="match status" value="1"/>
</dbReference>
<evidence type="ECO:0000256" key="12">
    <source>
        <dbReference type="RuleBase" id="RU003357"/>
    </source>
</evidence>
<keyword evidence="15" id="KW-0675">Receptor</keyword>
<organism evidence="15 16">
    <name type="scientific">Polymorphobacter multimanifer</name>
    <dbReference type="NCBI Taxonomy" id="1070431"/>
    <lineage>
        <taxon>Bacteria</taxon>
        <taxon>Pseudomonadati</taxon>
        <taxon>Pseudomonadota</taxon>
        <taxon>Alphaproteobacteria</taxon>
        <taxon>Sphingomonadales</taxon>
        <taxon>Sphingosinicellaceae</taxon>
        <taxon>Polymorphobacter</taxon>
    </lineage>
</organism>
<name>A0A841L9B1_9SPHN</name>
<evidence type="ECO:0000256" key="5">
    <source>
        <dbReference type="ARBA" id="ARBA00022692"/>
    </source>
</evidence>
<proteinExistence type="inferred from homology"/>
<dbReference type="Pfam" id="PF07715">
    <property type="entry name" value="Plug"/>
    <property type="match status" value="1"/>
</dbReference>
<dbReference type="InterPro" id="IPR012910">
    <property type="entry name" value="Plug_dom"/>
</dbReference>
<evidence type="ECO:0000256" key="11">
    <source>
        <dbReference type="PROSITE-ProRule" id="PRU01360"/>
    </source>
</evidence>
<dbReference type="GO" id="GO:0009279">
    <property type="term" value="C:cell outer membrane"/>
    <property type="evidence" value="ECO:0007669"/>
    <property type="project" value="UniProtKB-SubCell"/>
</dbReference>
<dbReference type="SUPFAM" id="SSF56935">
    <property type="entry name" value="Porins"/>
    <property type="match status" value="1"/>
</dbReference>
<keyword evidence="6" id="KW-0408">Iron</keyword>
<evidence type="ECO:0000256" key="8">
    <source>
        <dbReference type="ARBA" id="ARBA00023077"/>
    </source>
</evidence>
<dbReference type="CDD" id="cd01347">
    <property type="entry name" value="ligand_gated_channel"/>
    <property type="match status" value="1"/>
</dbReference>
<accession>A0A841L9B1</accession>
<comment type="caution">
    <text evidence="15">The sequence shown here is derived from an EMBL/GenBank/DDBJ whole genome shotgun (WGS) entry which is preliminary data.</text>
</comment>
<protein>
    <submittedName>
        <fullName evidence="15">Iron complex outermembrane receptor protein</fullName>
    </submittedName>
</protein>
<evidence type="ECO:0000256" key="7">
    <source>
        <dbReference type="ARBA" id="ARBA00023065"/>
    </source>
</evidence>
<dbReference type="EMBL" id="JACIIV010000033">
    <property type="protein sequence ID" value="MBB6229134.1"/>
    <property type="molecule type" value="Genomic_DNA"/>
</dbReference>
<dbReference type="InterPro" id="IPR039426">
    <property type="entry name" value="TonB-dep_rcpt-like"/>
</dbReference>
<sequence>MSWMASATGAVAQDLAPQDITTVDEIVVTGTRQDTRLADAPIAATVLTEQFIRDARIDSLRQIDDYVPNVQFNQLGQVGGTYVTIRGIESNPFIVNRAAVYIDGIPFRKLRDQALGAVEQIEVLRGPQGTLYGANTESGLIVIRTRAPSNSFEAEATGSLFTFNGDMGGEARLSLGGPLIKDVLTGSFVASYNNADSFVRNEASSIGERGAIRETFVQGKLRWTPNERLTVDLVTSAALLRAPGLYEQEFLPIDRARYDANYSAAFNGGRTSGRYTLLNDAPKRTVEDEYLVGGNVNYDFGGAVLDVNASWRSLSSDSQGTDLDLTALLGAAGASDDDETFWNFEARLSSPRGNKVQWVVGLNHYRSREDQILATLVGPGGLDDYSPAPLQSSRSRDYAAFGQVTVPVLANVRLTGGLRYERAERDKNQLAGVLDLGPFGSFVFPAEDLNDSYEELLPKVSLDWRVNDGLLLYASAAKGWIPGGFNLGAATSAVTTDFARYGPETLWSYEVGAKLELLDRRLLLSGAAFIIDADNWQEYNVLVNAAGQAISTNLITSDAAIRSRGFEVELTGKLTPQLDLSASFGYVDSKYTDYRFSATQDFTGNKVKLVPEYDASLAASWRPWRGLFVRGEANATGRTPLNPENLATQDAVVLLNAQIGWETDRWTARLYVENLTDELVYTSSAYTNFAFGFDGTYYAGVGKPRIFGLQVSHKW</sequence>
<feature type="domain" description="TonB-dependent receptor-like beta-barrel" evidence="13">
    <location>
        <begin position="258"/>
        <end position="675"/>
    </location>
</feature>
<keyword evidence="16" id="KW-1185">Reference proteome</keyword>
<evidence type="ECO:0000256" key="4">
    <source>
        <dbReference type="ARBA" id="ARBA00022496"/>
    </source>
</evidence>
<dbReference type="InterPro" id="IPR000531">
    <property type="entry name" value="Beta-barrel_TonB"/>
</dbReference>
<evidence type="ECO:0000256" key="10">
    <source>
        <dbReference type="ARBA" id="ARBA00023237"/>
    </source>
</evidence>
<comment type="subcellular location">
    <subcellularLocation>
        <location evidence="1 11">Cell outer membrane</location>
        <topology evidence="1 11">Multi-pass membrane protein</topology>
    </subcellularLocation>
</comment>
<feature type="domain" description="TonB-dependent receptor plug" evidence="14">
    <location>
        <begin position="37"/>
        <end position="139"/>
    </location>
</feature>
<evidence type="ECO:0000256" key="9">
    <source>
        <dbReference type="ARBA" id="ARBA00023136"/>
    </source>
</evidence>
<keyword evidence="4" id="KW-0410">Iron transport</keyword>
<comment type="similarity">
    <text evidence="11 12">Belongs to the TonB-dependent receptor family.</text>
</comment>
<dbReference type="Proteomes" id="UP000538147">
    <property type="component" value="Unassembled WGS sequence"/>
</dbReference>
<gene>
    <name evidence="15" type="ORF">FHS79_003335</name>
</gene>
<keyword evidence="2 11" id="KW-0813">Transport</keyword>
<keyword evidence="10 11" id="KW-0998">Cell outer membrane</keyword>
<keyword evidence="7" id="KW-0406">Ion transport</keyword>
<reference evidence="15 16" key="1">
    <citation type="submission" date="2020-08" db="EMBL/GenBank/DDBJ databases">
        <title>Genomic Encyclopedia of Type Strains, Phase IV (KMG-IV): sequencing the most valuable type-strain genomes for metagenomic binning, comparative biology and taxonomic classification.</title>
        <authorList>
            <person name="Goeker M."/>
        </authorList>
    </citation>
    <scope>NUCLEOTIDE SEQUENCE [LARGE SCALE GENOMIC DNA]</scope>
    <source>
        <strain evidence="15 16">DSM 102189</strain>
    </source>
</reference>
<evidence type="ECO:0000256" key="1">
    <source>
        <dbReference type="ARBA" id="ARBA00004571"/>
    </source>
</evidence>
<dbReference type="PANTHER" id="PTHR32552:SF81">
    <property type="entry name" value="TONB-DEPENDENT OUTER MEMBRANE RECEPTOR"/>
    <property type="match status" value="1"/>
</dbReference>
<keyword evidence="3 11" id="KW-1134">Transmembrane beta strand</keyword>
<evidence type="ECO:0000256" key="2">
    <source>
        <dbReference type="ARBA" id="ARBA00022448"/>
    </source>
</evidence>
<evidence type="ECO:0000259" key="14">
    <source>
        <dbReference type="Pfam" id="PF07715"/>
    </source>
</evidence>